<comment type="caution">
    <text evidence="2">The sequence shown here is derived from an EMBL/GenBank/DDBJ whole genome shotgun (WGS) entry which is preliminary data.</text>
</comment>
<accession>A0AAV7Y078</accession>
<protein>
    <submittedName>
        <fullName evidence="2">Uncharacterized protein</fullName>
    </submittedName>
</protein>
<dbReference type="EMBL" id="JAPTSV010000002">
    <property type="protein sequence ID" value="KAJ1530763.1"/>
    <property type="molecule type" value="Genomic_DNA"/>
</dbReference>
<keyword evidence="1" id="KW-0812">Transmembrane</keyword>
<keyword evidence="3" id="KW-1185">Reference proteome</keyword>
<sequence>MILYILGRAGAAPCFPAYYIAAGRQLMSCSFPKPINAFQVQWDRSISMNHPLFQIRNSYVSNENLAVSHPRLFKKFQSERAEDKLPTEWDLIYSQGTMRTKISALLWASFAVLCGLPLAAIYCWWEYRDEEDVIFFNQEVRKTTEMFSFIALQGLLFATVYKNCQYMPRRIYYNKSKDIYLAIKPAIIPYISKKVQFRTTDVSVFKPLIPISFKLKGTIYCANNTKFMFPHTYFRSGEDRSFMLRHVNLRRM</sequence>
<dbReference type="Proteomes" id="UP001075354">
    <property type="component" value="Chromosome 2"/>
</dbReference>
<evidence type="ECO:0000313" key="2">
    <source>
        <dbReference type="EMBL" id="KAJ1530763.1"/>
    </source>
</evidence>
<keyword evidence="1" id="KW-0472">Membrane</keyword>
<name>A0AAV7Y078_9NEOP</name>
<feature type="transmembrane region" description="Helical" evidence="1">
    <location>
        <begin position="147"/>
        <end position="164"/>
    </location>
</feature>
<reference evidence="2" key="1">
    <citation type="submission" date="2022-12" db="EMBL/GenBank/DDBJ databases">
        <title>Chromosome-level genome assembly of the bean flower thrips Megalurothrips usitatus.</title>
        <authorList>
            <person name="Ma L."/>
            <person name="Liu Q."/>
            <person name="Li H."/>
            <person name="Cai W."/>
        </authorList>
    </citation>
    <scope>NUCLEOTIDE SEQUENCE</scope>
    <source>
        <strain evidence="2">Cailab_2022a</strain>
    </source>
</reference>
<evidence type="ECO:0000313" key="3">
    <source>
        <dbReference type="Proteomes" id="UP001075354"/>
    </source>
</evidence>
<organism evidence="2 3">
    <name type="scientific">Megalurothrips usitatus</name>
    <name type="common">bean blossom thrips</name>
    <dbReference type="NCBI Taxonomy" id="439358"/>
    <lineage>
        <taxon>Eukaryota</taxon>
        <taxon>Metazoa</taxon>
        <taxon>Ecdysozoa</taxon>
        <taxon>Arthropoda</taxon>
        <taxon>Hexapoda</taxon>
        <taxon>Insecta</taxon>
        <taxon>Pterygota</taxon>
        <taxon>Neoptera</taxon>
        <taxon>Paraneoptera</taxon>
        <taxon>Thysanoptera</taxon>
        <taxon>Terebrantia</taxon>
        <taxon>Thripoidea</taxon>
        <taxon>Thripidae</taxon>
        <taxon>Megalurothrips</taxon>
    </lineage>
</organism>
<dbReference type="AlphaFoldDB" id="A0AAV7Y078"/>
<feature type="transmembrane region" description="Helical" evidence="1">
    <location>
        <begin position="104"/>
        <end position="127"/>
    </location>
</feature>
<proteinExistence type="predicted"/>
<keyword evidence="1" id="KW-1133">Transmembrane helix</keyword>
<evidence type="ECO:0000256" key="1">
    <source>
        <dbReference type="SAM" id="Phobius"/>
    </source>
</evidence>
<gene>
    <name evidence="2" type="ORF">ONE63_005617</name>
</gene>